<organism evidence="2 3">
    <name type="scientific">Glomerella acutata</name>
    <name type="common">Colletotrichum acutatum</name>
    <dbReference type="NCBI Taxonomy" id="27357"/>
    <lineage>
        <taxon>Eukaryota</taxon>
        <taxon>Fungi</taxon>
        <taxon>Dikarya</taxon>
        <taxon>Ascomycota</taxon>
        <taxon>Pezizomycotina</taxon>
        <taxon>Sordariomycetes</taxon>
        <taxon>Hypocreomycetidae</taxon>
        <taxon>Glomerellales</taxon>
        <taxon>Glomerellaceae</taxon>
        <taxon>Colletotrichum</taxon>
        <taxon>Colletotrichum acutatum species complex</taxon>
    </lineage>
</organism>
<proteinExistence type="predicted"/>
<dbReference type="Proteomes" id="UP001244207">
    <property type="component" value="Unassembled WGS sequence"/>
</dbReference>
<sequence>MGWDGRERPTRPRGRQQQQRTDTAAPCTEPLSPIRTPLLGSFLPFHLLPLLLPPFLHDFPSLLLGTQGTRSCLSFAFSSHLSASCSNLLPSLSSCIWGRYVPPSHPTLYAANPHCCFSAHSPLSKSRNATGKPKRRRKKKKKRGRAHMQHQHLSLLHLANYQGRGRMIFSSRRIFFSLPVYLYLGQWINILYKRVAGWLNLPLVGSPQGKKVTGQVRT</sequence>
<dbReference type="EMBL" id="JAHMHS010000019">
    <property type="protein sequence ID" value="KAK1728133.1"/>
    <property type="molecule type" value="Genomic_DNA"/>
</dbReference>
<dbReference type="RefSeq" id="XP_060368188.1">
    <property type="nucleotide sequence ID" value="XM_060501327.1"/>
</dbReference>
<keyword evidence="3" id="KW-1185">Reference proteome</keyword>
<evidence type="ECO:0000256" key="1">
    <source>
        <dbReference type="SAM" id="MobiDB-lite"/>
    </source>
</evidence>
<feature type="compositionally biased region" description="Basic residues" evidence="1">
    <location>
        <begin position="132"/>
        <end position="147"/>
    </location>
</feature>
<reference evidence="2" key="1">
    <citation type="submission" date="2021-12" db="EMBL/GenBank/DDBJ databases">
        <title>Comparative genomics, transcriptomics and evolutionary studies reveal genomic signatures of adaptation to plant cell wall in hemibiotrophic fungi.</title>
        <authorList>
            <consortium name="DOE Joint Genome Institute"/>
            <person name="Baroncelli R."/>
            <person name="Diaz J.F."/>
            <person name="Benocci T."/>
            <person name="Peng M."/>
            <person name="Battaglia E."/>
            <person name="Haridas S."/>
            <person name="Andreopoulos W."/>
            <person name="Labutti K."/>
            <person name="Pangilinan J."/>
            <person name="Floch G.L."/>
            <person name="Makela M.R."/>
            <person name="Henrissat B."/>
            <person name="Grigoriev I.V."/>
            <person name="Crouch J.A."/>
            <person name="De Vries R.P."/>
            <person name="Sukno S.A."/>
            <person name="Thon M.R."/>
        </authorList>
    </citation>
    <scope>NUCLEOTIDE SEQUENCE</scope>
    <source>
        <strain evidence="2">CBS 112980</strain>
    </source>
</reference>
<dbReference type="AlphaFoldDB" id="A0AAD8URH8"/>
<comment type="caution">
    <text evidence="2">The sequence shown here is derived from an EMBL/GenBank/DDBJ whole genome shotgun (WGS) entry which is preliminary data.</text>
</comment>
<protein>
    <submittedName>
        <fullName evidence="2">Uncharacterized protein</fullName>
    </submittedName>
</protein>
<evidence type="ECO:0000313" key="3">
    <source>
        <dbReference type="Proteomes" id="UP001244207"/>
    </source>
</evidence>
<feature type="region of interest" description="Disordered" evidence="1">
    <location>
        <begin position="123"/>
        <end position="147"/>
    </location>
</feature>
<accession>A0AAD8URH8</accession>
<name>A0AAD8URH8_GLOAC</name>
<evidence type="ECO:0000313" key="2">
    <source>
        <dbReference type="EMBL" id="KAK1728133.1"/>
    </source>
</evidence>
<feature type="compositionally biased region" description="Basic and acidic residues" evidence="1">
    <location>
        <begin position="1"/>
        <end position="10"/>
    </location>
</feature>
<gene>
    <name evidence="2" type="ORF">BDZ83DRAFT_150882</name>
</gene>
<feature type="region of interest" description="Disordered" evidence="1">
    <location>
        <begin position="1"/>
        <end position="29"/>
    </location>
</feature>
<dbReference type="GeneID" id="85385226"/>